<organism evidence="3 4">
    <name type="scientific">Meloidogyne enterolobii</name>
    <name type="common">Root-knot nematode worm</name>
    <name type="synonym">Meloidogyne mayaguensis</name>
    <dbReference type="NCBI Taxonomy" id="390850"/>
    <lineage>
        <taxon>Eukaryota</taxon>
        <taxon>Metazoa</taxon>
        <taxon>Ecdysozoa</taxon>
        <taxon>Nematoda</taxon>
        <taxon>Chromadorea</taxon>
        <taxon>Rhabditida</taxon>
        <taxon>Tylenchina</taxon>
        <taxon>Tylenchomorpha</taxon>
        <taxon>Tylenchoidea</taxon>
        <taxon>Meloidogynidae</taxon>
        <taxon>Meloidogyninae</taxon>
        <taxon>Meloidogyne</taxon>
    </lineage>
</organism>
<feature type="signal peptide" evidence="2">
    <location>
        <begin position="1"/>
        <end position="21"/>
    </location>
</feature>
<keyword evidence="2" id="KW-0732">Signal</keyword>
<feature type="compositionally biased region" description="Low complexity" evidence="1">
    <location>
        <begin position="75"/>
        <end position="88"/>
    </location>
</feature>
<feature type="region of interest" description="Disordered" evidence="1">
    <location>
        <begin position="30"/>
        <end position="88"/>
    </location>
</feature>
<protein>
    <submittedName>
        <fullName evidence="3">Uncharacterized protein</fullName>
    </submittedName>
</protein>
<feature type="chain" id="PRO_5027914380" evidence="2">
    <location>
        <begin position="22"/>
        <end position="88"/>
    </location>
</feature>
<dbReference type="AlphaFoldDB" id="A0A6V7UCF3"/>
<feature type="compositionally biased region" description="Basic residues" evidence="1">
    <location>
        <begin position="46"/>
        <end position="70"/>
    </location>
</feature>
<evidence type="ECO:0000313" key="4">
    <source>
        <dbReference type="Proteomes" id="UP000580250"/>
    </source>
</evidence>
<evidence type="ECO:0000256" key="1">
    <source>
        <dbReference type="SAM" id="MobiDB-lite"/>
    </source>
</evidence>
<sequence length="88" mass="10013">MFNRQILYLFLILVLVSDTCALWFPWSVHKNNEKSSSSSSEERHGWGHHRWGPFGRGRHGGRHHHKHKHPSTSFPASTGTVSPPSTTT</sequence>
<accession>A0A6V7UCF3</accession>
<evidence type="ECO:0000313" key="3">
    <source>
        <dbReference type="EMBL" id="CAD2151794.1"/>
    </source>
</evidence>
<gene>
    <name evidence="3" type="ORF">MENT_LOCUS10525</name>
</gene>
<dbReference type="Proteomes" id="UP000580250">
    <property type="component" value="Unassembled WGS sequence"/>
</dbReference>
<reference evidence="3 4" key="1">
    <citation type="submission" date="2020-08" db="EMBL/GenBank/DDBJ databases">
        <authorList>
            <person name="Koutsovoulos G."/>
            <person name="Danchin GJ E."/>
        </authorList>
    </citation>
    <scope>NUCLEOTIDE SEQUENCE [LARGE SCALE GENOMIC DNA]</scope>
</reference>
<dbReference type="EMBL" id="CAJEWN010000049">
    <property type="protein sequence ID" value="CAD2151794.1"/>
    <property type="molecule type" value="Genomic_DNA"/>
</dbReference>
<proteinExistence type="predicted"/>
<name>A0A6V7UCF3_MELEN</name>
<comment type="caution">
    <text evidence="3">The sequence shown here is derived from an EMBL/GenBank/DDBJ whole genome shotgun (WGS) entry which is preliminary data.</text>
</comment>
<evidence type="ECO:0000256" key="2">
    <source>
        <dbReference type="SAM" id="SignalP"/>
    </source>
</evidence>